<organism evidence="2 3">
    <name type="scientific">Streptomyces albiaxialis</name>
    <dbReference type="NCBI Taxonomy" id="329523"/>
    <lineage>
        <taxon>Bacteria</taxon>
        <taxon>Bacillati</taxon>
        <taxon>Actinomycetota</taxon>
        <taxon>Actinomycetes</taxon>
        <taxon>Kitasatosporales</taxon>
        <taxon>Streptomycetaceae</taxon>
        <taxon>Streptomyces</taxon>
    </lineage>
</organism>
<sequence>MAPSPLIGSPPPDSPLTPSPLIGPGELSAYGPLPAPRPHTGAELAAVERLLAPPGAEAGSVAVGHGRDDASRAAAGAFADAWRARGGTVAAVVNWPETAASWLRAARRLTEAEPDAWVVAAALPGFAQLARRLRHSTGWDPSRTVAFASLHDSRLPALAGRDAVHGLRGATPEGGTWEIRGTWLVDCPDVSGPVPGGSVLGGGRGRLRG</sequence>
<proteinExistence type="predicted"/>
<dbReference type="EMBL" id="BAAAPE010000008">
    <property type="protein sequence ID" value="GAA2077057.1"/>
    <property type="molecule type" value="Genomic_DNA"/>
</dbReference>
<evidence type="ECO:0000313" key="3">
    <source>
        <dbReference type="Proteomes" id="UP001500016"/>
    </source>
</evidence>
<name>A0ABN2VYR0_9ACTN</name>
<dbReference type="Proteomes" id="UP001500016">
    <property type="component" value="Unassembled WGS sequence"/>
</dbReference>
<dbReference type="SUPFAM" id="SSF53822">
    <property type="entry name" value="Periplasmic binding protein-like I"/>
    <property type="match status" value="1"/>
</dbReference>
<evidence type="ECO:0008006" key="4">
    <source>
        <dbReference type="Google" id="ProtNLM"/>
    </source>
</evidence>
<protein>
    <recommendedName>
        <fullName evidence="4">Leucine-binding protein domain-containing protein</fullName>
    </recommendedName>
</protein>
<reference evidence="2 3" key="1">
    <citation type="journal article" date="2019" name="Int. J. Syst. Evol. Microbiol.">
        <title>The Global Catalogue of Microorganisms (GCM) 10K type strain sequencing project: providing services to taxonomists for standard genome sequencing and annotation.</title>
        <authorList>
            <consortium name="The Broad Institute Genomics Platform"/>
            <consortium name="The Broad Institute Genome Sequencing Center for Infectious Disease"/>
            <person name="Wu L."/>
            <person name="Ma J."/>
        </authorList>
    </citation>
    <scope>NUCLEOTIDE SEQUENCE [LARGE SCALE GENOMIC DNA]</scope>
    <source>
        <strain evidence="2 3">JCM 15478</strain>
    </source>
</reference>
<evidence type="ECO:0000313" key="2">
    <source>
        <dbReference type="EMBL" id="GAA2077057.1"/>
    </source>
</evidence>
<keyword evidence="3" id="KW-1185">Reference proteome</keyword>
<feature type="compositionally biased region" description="Pro residues" evidence="1">
    <location>
        <begin position="8"/>
        <end position="18"/>
    </location>
</feature>
<dbReference type="InterPro" id="IPR028082">
    <property type="entry name" value="Peripla_BP_I"/>
</dbReference>
<comment type="caution">
    <text evidence="2">The sequence shown here is derived from an EMBL/GenBank/DDBJ whole genome shotgun (WGS) entry which is preliminary data.</text>
</comment>
<gene>
    <name evidence="2" type="ORF">GCM10009801_32900</name>
</gene>
<accession>A0ABN2VYR0</accession>
<evidence type="ECO:0000256" key="1">
    <source>
        <dbReference type="SAM" id="MobiDB-lite"/>
    </source>
</evidence>
<feature type="region of interest" description="Disordered" evidence="1">
    <location>
        <begin position="1"/>
        <end position="39"/>
    </location>
</feature>
<dbReference type="Gene3D" id="3.40.50.2300">
    <property type="match status" value="1"/>
</dbReference>
<dbReference type="RefSeq" id="WP_344529290.1">
    <property type="nucleotide sequence ID" value="NZ_BAAAPE010000008.1"/>
</dbReference>